<name>A0A831LRS4_9BACT</name>
<dbReference type="SUPFAM" id="SSF47928">
    <property type="entry name" value="N-terminal domain of the delta subunit of the F1F0-ATP synthase"/>
    <property type="match status" value="1"/>
</dbReference>
<feature type="non-terminal residue" evidence="7">
    <location>
        <position position="115"/>
    </location>
</feature>
<dbReference type="InterPro" id="IPR026015">
    <property type="entry name" value="ATP_synth_OSCP/delta_N_sf"/>
</dbReference>
<dbReference type="GO" id="GO:0046933">
    <property type="term" value="F:proton-transporting ATP synthase activity, rotational mechanism"/>
    <property type="evidence" value="ECO:0007669"/>
    <property type="project" value="InterPro"/>
</dbReference>
<evidence type="ECO:0000256" key="1">
    <source>
        <dbReference type="ARBA" id="ARBA00004370"/>
    </source>
</evidence>
<dbReference type="PRINTS" id="PR00125">
    <property type="entry name" value="ATPASEDELTA"/>
</dbReference>
<dbReference type="InterPro" id="IPR000711">
    <property type="entry name" value="ATPase_OSCP/dsu"/>
</dbReference>
<dbReference type="PANTHER" id="PTHR11910">
    <property type="entry name" value="ATP SYNTHASE DELTA CHAIN"/>
    <property type="match status" value="1"/>
</dbReference>
<accession>A0A831LRS4</accession>
<dbReference type="Proteomes" id="UP000886047">
    <property type="component" value="Unassembled WGS sequence"/>
</dbReference>
<dbReference type="GO" id="GO:0016020">
    <property type="term" value="C:membrane"/>
    <property type="evidence" value="ECO:0007669"/>
    <property type="project" value="UniProtKB-SubCell"/>
</dbReference>
<keyword evidence="4" id="KW-0406">Ion transport</keyword>
<comment type="caution">
    <text evidence="7">The sequence shown here is derived from an EMBL/GenBank/DDBJ whole genome shotgun (WGS) entry which is preliminary data.</text>
</comment>
<sequence>MDESAITVRYAKAVFSLAKENDQLSSLKNDAELIAAVCSQSADFNRFLKNPVAKTSEKIRLIRLIFKKKIDELSLNFLTLITQNKREEFIPAVCRNILSLIREEKNIKTAVLTTA</sequence>
<evidence type="ECO:0000256" key="5">
    <source>
        <dbReference type="ARBA" id="ARBA00023136"/>
    </source>
</evidence>
<dbReference type="Gene3D" id="1.10.520.20">
    <property type="entry name" value="N-terminal domain of the delta subunit of the F1F0-ATP synthase"/>
    <property type="match status" value="1"/>
</dbReference>
<gene>
    <name evidence="7" type="primary">atpH</name>
    <name evidence="7" type="ORF">ENN90_07670</name>
</gene>
<keyword evidence="2" id="KW-0813">Transport</keyword>
<dbReference type="Pfam" id="PF00213">
    <property type="entry name" value="OSCP"/>
    <property type="match status" value="1"/>
</dbReference>
<dbReference type="AlphaFoldDB" id="A0A831LRS4"/>
<evidence type="ECO:0000256" key="6">
    <source>
        <dbReference type="ARBA" id="ARBA00023310"/>
    </source>
</evidence>
<keyword evidence="5" id="KW-0472">Membrane</keyword>
<organism evidence="7">
    <name type="scientific">Mariniphaga anaerophila</name>
    <dbReference type="NCBI Taxonomy" id="1484053"/>
    <lineage>
        <taxon>Bacteria</taxon>
        <taxon>Pseudomonadati</taxon>
        <taxon>Bacteroidota</taxon>
        <taxon>Bacteroidia</taxon>
        <taxon>Marinilabiliales</taxon>
        <taxon>Prolixibacteraceae</taxon>
        <taxon>Mariniphaga</taxon>
    </lineage>
</organism>
<comment type="subcellular location">
    <subcellularLocation>
        <location evidence="1">Membrane</location>
    </subcellularLocation>
</comment>
<dbReference type="NCBIfam" id="TIGR01145">
    <property type="entry name" value="ATP_synt_delta"/>
    <property type="match status" value="1"/>
</dbReference>
<evidence type="ECO:0000256" key="4">
    <source>
        <dbReference type="ARBA" id="ARBA00023065"/>
    </source>
</evidence>
<keyword evidence="3" id="KW-0375">Hydrogen ion transport</keyword>
<reference evidence="7" key="1">
    <citation type="journal article" date="2020" name="mSystems">
        <title>Genome- and Community-Level Interaction Insights into Carbon Utilization and Element Cycling Functions of Hydrothermarchaeota in Hydrothermal Sediment.</title>
        <authorList>
            <person name="Zhou Z."/>
            <person name="Liu Y."/>
            <person name="Xu W."/>
            <person name="Pan J."/>
            <person name="Luo Z.H."/>
            <person name="Li M."/>
        </authorList>
    </citation>
    <scope>NUCLEOTIDE SEQUENCE [LARGE SCALE GENOMIC DNA]</scope>
    <source>
        <strain evidence="7">SpSt-1217</strain>
    </source>
</reference>
<dbReference type="EMBL" id="DSDK01000419">
    <property type="protein sequence ID" value="HDR51482.1"/>
    <property type="molecule type" value="Genomic_DNA"/>
</dbReference>
<keyword evidence="6" id="KW-0066">ATP synthesis</keyword>
<evidence type="ECO:0000256" key="3">
    <source>
        <dbReference type="ARBA" id="ARBA00022781"/>
    </source>
</evidence>
<proteinExistence type="predicted"/>
<evidence type="ECO:0000256" key="2">
    <source>
        <dbReference type="ARBA" id="ARBA00022448"/>
    </source>
</evidence>
<evidence type="ECO:0000313" key="7">
    <source>
        <dbReference type="EMBL" id="HDR51482.1"/>
    </source>
</evidence>
<protein>
    <submittedName>
        <fullName evidence="7">ATP synthase F1 subunit delta</fullName>
    </submittedName>
</protein>